<keyword evidence="3" id="KW-1185">Reference proteome</keyword>
<dbReference type="Proteomes" id="UP000015354">
    <property type="component" value="Unassembled WGS sequence"/>
</dbReference>
<keyword evidence="1" id="KW-0472">Membrane</keyword>
<protein>
    <submittedName>
        <fullName evidence="2">Uncharacterized protein</fullName>
    </submittedName>
</protein>
<gene>
    <name evidence="2" type="ORF">STCU_10258</name>
</gene>
<comment type="caution">
    <text evidence="2">The sequence shown here is derived from an EMBL/GenBank/DDBJ whole genome shotgun (WGS) entry which is preliminary data.</text>
</comment>
<feature type="transmembrane region" description="Helical" evidence="1">
    <location>
        <begin position="28"/>
        <end position="57"/>
    </location>
</feature>
<dbReference type="AlphaFoldDB" id="S9TMK8"/>
<keyword evidence="1" id="KW-1133">Transmembrane helix</keyword>
<accession>S9TMK8</accession>
<evidence type="ECO:0000313" key="2">
    <source>
        <dbReference type="EMBL" id="EPY18004.1"/>
    </source>
</evidence>
<sequence>MMKSLSPFKKKRDTMKKKVKISKCMKGVLHYCTISSLLFFIILILIYFFVFVFVIVYRCSPLYSFFFCSVS</sequence>
<reference evidence="2 3" key="1">
    <citation type="journal article" date="2013" name="PLoS ONE">
        <title>Predicting the Proteins of Angomonas deanei, Strigomonas culicis and Their Respective Endosymbionts Reveals New Aspects of the Trypanosomatidae Family.</title>
        <authorList>
            <person name="Motta M.C."/>
            <person name="Martins A.C."/>
            <person name="de Souza S.S."/>
            <person name="Catta-Preta C.M."/>
            <person name="Silva R."/>
            <person name="Klein C.C."/>
            <person name="de Almeida L.G."/>
            <person name="de Lima Cunha O."/>
            <person name="Ciapina L.P."/>
            <person name="Brocchi M."/>
            <person name="Colabardini A.C."/>
            <person name="de Araujo Lima B."/>
            <person name="Machado C.R."/>
            <person name="de Almeida Soares C.M."/>
            <person name="Probst C.M."/>
            <person name="de Menezes C.B."/>
            <person name="Thompson C.E."/>
            <person name="Bartholomeu D.C."/>
            <person name="Gradia D.F."/>
            <person name="Pavoni D.P."/>
            <person name="Grisard E.C."/>
            <person name="Fantinatti-Garboggini F."/>
            <person name="Marchini F.K."/>
            <person name="Rodrigues-Luiz G.F."/>
            <person name="Wagner G."/>
            <person name="Goldman G.H."/>
            <person name="Fietto J.L."/>
            <person name="Elias M.C."/>
            <person name="Goldman M.H."/>
            <person name="Sagot M.F."/>
            <person name="Pereira M."/>
            <person name="Stoco P.H."/>
            <person name="de Mendonca-Neto R.P."/>
            <person name="Teixeira S.M."/>
            <person name="Maciel T.E."/>
            <person name="de Oliveira Mendes T.A."/>
            <person name="Urmenyi T.P."/>
            <person name="de Souza W."/>
            <person name="Schenkman S."/>
            <person name="de Vasconcelos A.T."/>
        </authorList>
    </citation>
    <scope>NUCLEOTIDE SEQUENCE [LARGE SCALE GENOMIC DNA]</scope>
</reference>
<organism evidence="2 3">
    <name type="scientific">Strigomonas culicis</name>
    <dbReference type="NCBI Taxonomy" id="28005"/>
    <lineage>
        <taxon>Eukaryota</taxon>
        <taxon>Discoba</taxon>
        <taxon>Euglenozoa</taxon>
        <taxon>Kinetoplastea</taxon>
        <taxon>Metakinetoplastina</taxon>
        <taxon>Trypanosomatida</taxon>
        <taxon>Trypanosomatidae</taxon>
        <taxon>Strigomonadinae</taxon>
        <taxon>Strigomonas</taxon>
    </lineage>
</organism>
<dbReference type="EMBL" id="ATMH01010169">
    <property type="protein sequence ID" value="EPY18004.1"/>
    <property type="molecule type" value="Genomic_DNA"/>
</dbReference>
<keyword evidence="1" id="KW-0812">Transmembrane</keyword>
<name>S9TMK8_9TRYP</name>
<evidence type="ECO:0000256" key="1">
    <source>
        <dbReference type="SAM" id="Phobius"/>
    </source>
</evidence>
<proteinExistence type="predicted"/>
<evidence type="ECO:0000313" key="3">
    <source>
        <dbReference type="Proteomes" id="UP000015354"/>
    </source>
</evidence>